<keyword evidence="1" id="KW-0472">Membrane</keyword>
<accession>U1JCL8</accession>
<dbReference type="EMBL" id="AHBZ02000095">
    <property type="protein sequence ID" value="ERG19141.1"/>
    <property type="molecule type" value="Genomic_DNA"/>
</dbReference>
<protein>
    <submittedName>
        <fullName evidence="2">Uncharacterized protein</fullName>
    </submittedName>
</protein>
<evidence type="ECO:0000313" key="2">
    <source>
        <dbReference type="EMBL" id="ERG19141.1"/>
    </source>
</evidence>
<keyword evidence="1" id="KW-1133">Transmembrane helix</keyword>
<reference evidence="2" key="2">
    <citation type="submission" date="2013-04" db="EMBL/GenBank/DDBJ databases">
        <title>Genome sequence of Pseudoalteromonas citrea.</title>
        <authorList>
            <person name="Xie B.-B."/>
            <person name="Rong J.-C."/>
            <person name="Qin Q.-L."/>
            <person name="Shu Y.-L."/>
            <person name="Zhang Y.-Z."/>
        </authorList>
    </citation>
    <scope>NUCLEOTIDE SEQUENCE</scope>
    <source>
        <strain evidence="2">NCIMB 1889</strain>
    </source>
</reference>
<dbReference type="AlphaFoldDB" id="U1JCL8"/>
<feature type="transmembrane region" description="Helical" evidence="1">
    <location>
        <begin position="41"/>
        <end position="60"/>
    </location>
</feature>
<name>U1JCL8_9GAMM</name>
<evidence type="ECO:0000256" key="1">
    <source>
        <dbReference type="SAM" id="Phobius"/>
    </source>
</evidence>
<sequence>MHFLQICARCSLLVWLKLKRSKCSAIMAQSIRDALKAVKRLHTYAAKIAILIQLWAWWIVHDVKLSVKLTNFYRYWV</sequence>
<organism evidence="2">
    <name type="scientific">Pseudoalteromonas citrea DSM 8771</name>
    <dbReference type="NCBI Taxonomy" id="1117314"/>
    <lineage>
        <taxon>Bacteria</taxon>
        <taxon>Pseudomonadati</taxon>
        <taxon>Pseudomonadota</taxon>
        <taxon>Gammaproteobacteria</taxon>
        <taxon>Alteromonadales</taxon>
        <taxon>Pseudoalteromonadaceae</taxon>
        <taxon>Pseudoalteromonas</taxon>
    </lineage>
</organism>
<reference evidence="2" key="1">
    <citation type="journal article" date="2012" name="J. Bacteriol.">
        <title>Genome sequences of type strains of seven species of the marine bacterium Pseudoalteromonas.</title>
        <authorList>
            <person name="Xie B.B."/>
            <person name="Shu Y.L."/>
            <person name="Qin Q.L."/>
            <person name="Rong J.C."/>
            <person name="Zhang X.Y."/>
            <person name="Chen X.L."/>
            <person name="Shi M."/>
            <person name="He H.L."/>
            <person name="Zhou B.C."/>
            <person name="Zhang Y.Z."/>
        </authorList>
    </citation>
    <scope>NUCLEOTIDE SEQUENCE [LARGE SCALE GENOMIC DNA]</scope>
    <source>
        <strain evidence="2">NCIMB 1889</strain>
    </source>
</reference>
<gene>
    <name evidence="2" type="ORF">PCIT_08243</name>
</gene>
<comment type="caution">
    <text evidence="2">The sequence shown here is derived from an EMBL/GenBank/DDBJ whole genome shotgun (WGS) entry which is preliminary data.</text>
</comment>
<proteinExistence type="predicted"/>
<keyword evidence="1" id="KW-0812">Transmembrane</keyword>